<dbReference type="InterPro" id="IPR013320">
    <property type="entry name" value="ConA-like_dom_sf"/>
</dbReference>
<reference evidence="7" key="1">
    <citation type="journal article" date="2019" name="Int. J. Syst. Evol. Microbiol.">
        <title>The Global Catalogue of Microorganisms (GCM) 10K type strain sequencing project: providing services to taxonomists for standard genome sequencing and annotation.</title>
        <authorList>
            <consortium name="The Broad Institute Genomics Platform"/>
            <consortium name="The Broad Institute Genome Sequencing Center for Infectious Disease"/>
            <person name="Wu L."/>
            <person name="Ma J."/>
        </authorList>
    </citation>
    <scope>NUCLEOTIDE SEQUENCE [LARGE SCALE GENOMIC DNA]</scope>
    <source>
        <strain evidence="7">JCM 17986</strain>
    </source>
</reference>
<evidence type="ECO:0000313" key="7">
    <source>
        <dbReference type="Proteomes" id="UP001500466"/>
    </source>
</evidence>
<dbReference type="Gene3D" id="2.60.120.200">
    <property type="match status" value="1"/>
</dbReference>
<feature type="compositionally biased region" description="Acidic residues" evidence="3">
    <location>
        <begin position="32"/>
        <end position="44"/>
    </location>
</feature>
<keyword evidence="4" id="KW-0472">Membrane</keyword>
<comment type="caution">
    <text evidence="6">The sequence shown here is derived from an EMBL/GenBank/DDBJ whole genome shotgun (WGS) entry which is preliminary data.</text>
</comment>
<evidence type="ECO:0000313" key="6">
    <source>
        <dbReference type="EMBL" id="GAA4963759.1"/>
    </source>
</evidence>
<feature type="compositionally biased region" description="Low complexity" evidence="3">
    <location>
        <begin position="132"/>
        <end position="148"/>
    </location>
</feature>
<feature type="domain" description="LamG-like jellyroll fold" evidence="5">
    <location>
        <begin position="215"/>
        <end position="352"/>
    </location>
</feature>
<evidence type="ECO:0000259" key="5">
    <source>
        <dbReference type="SMART" id="SM00560"/>
    </source>
</evidence>
<dbReference type="PANTHER" id="PTHR46943:SF1">
    <property type="entry name" value="PENTRAXIN-RELATED PROTEIN PTX3"/>
    <property type="match status" value="1"/>
</dbReference>
<keyword evidence="4" id="KW-1133">Transmembrane helix</keyword>
<feature type="region of interest" description="Disordered" evidence="3">
    <location>
        <begin position="108"/>
        <end position="148"/>
    </location>
</feature>
<keyword evidence="2" id="KW-1015">Disulfide bond</keyword>
<evidence type="ECO:0000256" key="1">
    <source>
        <dbReference type="ARBA" id="ARBA00022729"/>
    </source>
</evidence>
<dbReference type="SUPFAM" id="SSF49899">
    <property type="entry name" value="Concanavalin A-like lectins/glucanases"/>
    <property type="match status" value="1"/>
</dbReference>
<gene>
    <name evidence="6" type="ORF">GCM10023205_29630</name>
</gene>
<dbReference type="InterPro" id="IPR006558">
    <property type="entry name" value="LamG-like"/>
</dbReference>
<feature type="compositionally biased region" description="Pro residues" evidence="3">
    <location>
        <begin position="118"/>
        <end position="131"/>
    </location>
</feature>
<evidence type="ECO:0000256" key="3">
    <source>
        <dbReference type="SAM" id="MobiDB-lite"/>
    </source>
</evidence>
<evidence type="ECO:0000256" key="2">
    <source>
        <dbReference type="ARBA" id="ARBA00023157"/>
    </source>
</evidence>
<dbReference type="InterPro" id="IPR042837">
    <property type="entry name" value="PTX3"/>
</dbReference>
<dbReference type="InterPro" id="IPR018929">
    <property type="entry name" value="DUF2510"/>
</dbReference>
<feature type="region of interest" description="Disordered" evidence="3">
    <location>
        <begin position="1"/>
        <end position="49"/>
    </location>
</feature>
<dbReference type="Pfam" id="PF13385">
    <property type="entry name" value="Laminin_G_3"/>
    <property type="match status" value="1"/>
</dbReference>
<dbReference type="SMART" id="SM00560">
    <property type="entry name" value="LamGL"/>
    <property type="match status" value="1"/>
</dbReference>
<accession>A0ABP9H8B4</accession>
<feature type="transmembrane region" description="Helical" evidence="4">
    <location>
        <begin position="83"/>
        <end position="103"/>
    </location>
</feature>
<proteinExistence type="predicted"/>
<dbReference type="EMBL" id="BAABHS010000009">
    <property type="protein sequence ID" value="GAA4963759.1"/>
    <property type="molecule type" value="Genomic_DNA"/>
</dbReference>
<evidence type="ECO:0000256" key="4">
    <source>
        <dbReference type="SAM" id="Phobius"/>
    </source>
</evidence>
<sequence length="363" mass="37400">MEQGWYPDPAGVPHRLRWWDGSAWTGRTKDEADPEDGPEPEADDPFPAAARIPAAETAAAPLLAPVAPVLFEAVEPDRVRRRVVTGIAAVALAAVSVTGGYLWGAHGKSSGTTAEPVAVPPASAPPAPRPGAPAAESPAPAASGSPDAPLVPVTAGLVARWRLDEKSGSTAQDAAGRRPATVAGSVSWSADRGGSAVFAGNGSLATDGPVLDTAKSFTVTAWAKLADTGGQGMVVGQDGTQVSGFYLHFNQNAKTWAFARTSNDAANPTAWSTVTAQAPPKTGVWTHLTGTFDAATSRMVLYVDGVLQGELTHAAPWSAQGPFTIGRATSNVDRFRGSIADVEVFDRVLTAAEVRQLATPPKS</sequence>
<protein>
    <recommendedName>
        <fullName evidence="5">LamG-like jellyroll fold domain-containing protein</fullName>
    </recommendedName>
</protein>
<keyword evidence="4" id="KW-0812">Transmembrane</keyword>
<name>A0ABP9H8B4_9ACTN</name>
<dbReference type="PANTHER" id="PTHR46943">
    <property type="entry name" value="PENTRAXIN-RELATED PROTEIN PTX3"/>
    <property type="match status" value="1"/>
</dbReference>
<dbReference type="Pfam" id="PF10708">
    <property type="entry name" value="DUF2510"/>
    <property type="match status" value="1"/>
</dbReference>
<keyword evidence="7" id="KW-1185">Reference proteome</keyword>
<organism evidence="6 7">
    <name type="scientific">Yinghuangia aomiensis</name>
    <dbReference type="NCBI Taxonomy" id="676205"/>
    <lineage>
        <taxon>Bacteria</taxon>
        <taxon>Bacillati</taxon>
        <taxon>Actinomycetota</taxon>
        <taxon>Actinomycetes</taxon>
        <taxon>Kitasatosporales</taxon>
        <taxon>Streptomycetaceae</taxon>
        <taxon>Yinghuangia</taxon>
    </lineage>
</organism>
<dbReference type="Proteomes" id="UP001500466">
    <property type="component" value="Unassembled WGS sequence"/>
</dbReference>
<keyword evidence="1" id="KW-0732">Signal</keyword>